<gene>
    <name evidence="2" type="ORF">JANAI62_34270</name>
</gene>
<accession>A0ABQ4NQW6</accession>
<dbReference type="EMBL" id="BPFH01000007">
    <property type="protein sequence ID" value="GIT96804.1"/>
    <property type="molecule type" value="Genomic_DNA"/>
</dbReference>
<organism evidence="2 3">
    <name type="scientific">Jannaschia pagri</name>
    <dbReference type="NCBI Taxonomy" id="2829797"/>
    <lineage>
        <taxon>Bacteria</taxon>
        <taxon>Pseudomonadati</taxon>
        <taxon>Pseudomonadota</taxon>
        <taxon>Alphaproteobacteria</taxon>
        <taxon>Rhodobacterales</taxon>
        <taxon>Roseobacteraceae</taxon>
        <taxon>Jannaschia</taxon>
    </lineage>
</organism>
<comment type="caution">
    <text evidence="2">The sequence shown here is derived from an EMBL/GenBank/DDBJ whole genome shotgun (WGS) entry which is preliminary data.</text>
</comment>
<sequence>MQEAVLDTQHSFEAGFRIVGLQRGVADRRGRGWVQPCIRSFAGRDLGPLGAWSGSAFGGNQPVEGKAQVSAEQERGPSAFRQKR</sequence>
<proteinExistence type="predicted"/>
<keyword evidence="3" id="KW-1185">Reference proteome</keyword>
<name>A0ABQ4NQW6_9RHOB</name>
<reference evidence="2 3" key="1">
    <citation type="submission" date="2021-05" db="EMBL/GenBank/DDBJ databases">
        <title>Bacteria Genome sequencing.</title>
        <authorList>
            <person name="Takabe Y."/>
            <person name="Nakajima Y."/>
            <person name="Suzuki S."/>
            <person name="Shiozaki T."/>
        </authorList>
    </citation>
    <scope>NUCLEOTIDE SEQUENCE [LARGE SCALE GENOMIC DNA]</scope>
    <source>
        <strain evidence="2 3">AI_62</strain>
    </source>
</reference>
<protein>
    <submittedName>
        <fullName evidence="2">Uncharacterized protein</fullName>
    </submittedName>
</protein>
<feature type="region of interest" description="Disordered" evidence="1">
    <location>
        <begin position="57"/>
        <end position="84"/>
    </location>
</feature>
<evidence type="ECO:0000256" key="1">
    <source>
        <dbReference type="SAM" id="MobiDB-lite"/>
    </source>
</evidence>
<dbReference type="Proteomes" id="UP000786693">
    <property type="component" value="Unassembled WGS sequence"/>
</dbReference>
<evidence type="ECO:0000313" key="2">
    <source>
        <dbReference type="EMBL" id="GIT96804.1"/>
    </source>
</evidence>
<evidence type="ECO:0000313" key="3">
    <source>
        <dbReference type="Proteomes" id="UP000786693"/>
    </source>
</evidence>